<keyword evidence="3" id="KW-0998">Cell outer membrane</keyword>
<dbReference type="RefSeq" id="WP_090388519.1">
    <property type="nucleotide sequence ID" value="NZ_FMZO01000001.1"/>
</dbReference>
<dbReference type="InterPro" id="IPR008969">
    <property type="entry name" value="CarboxyPept-like_regulatory"/>
</dbReference>
<comment type="subcellular location">
    <subcellularLocation>
        <location evidence="1">Cell outer membrane</location>
    </subcellularLocation>
</comment>
<dbReference type="Gene3D" id="2.170.130.10">
    <property type="entry name" value="TonB-dependent receptor, plug domain"/>
    <property type="match status" value="1"/>
</dbReference>
<name>A0A1G6JR00_NIADE</name>
<dbReference type="Gene3D" id="2.60.40.1120">
    <property type="entry name" value="Carboxypeptidase-like, regulatory domain"/>
    <property type="match status" value="1"/>
</dbReference>
<evidence type="ECO:0000256" key="3">
    <source>
        <dbReference type="ARBA" id="ARBA00023237"/>
    </source>
</evidence>
<dbReference type="InterPro" id="IPR037066">
    <property type="entry name" value="Plug_dom_sf"/>
</dbReference>
<evidence type="ECO:0000259" key="5">
    <source>
        <dbReference type="Pfam" id="PF14905"/>
    </source>
</evidence>
<evidence type="ECO:0000313" key="7">
    <source>
        <dbReference type="Proteomes" id="UP000198757"/>
    </source>
</evidence>
<gene>
    <name evidence="6" type="ORF">SAMN04487894_101604</name>
</gene>
<dbReference type="EMBL" id="FMZO01000001">
    <property type="protein sequence ID" value="SDC20845.1"/>
    <property type="molecule type" value="Genomic_DNA"/>
</dbReference>
<feature type="domain" description="Outer membrane protein beta-barrel" evidence="5">
    <location>
        <begin position="368"/>
        <end position="769"/>
    </location>
</feature>
<evidence type="ECO:0000313" key="6">
    <source>
        <dbReference type="EMBL" id="SDC20845.1"/>
    </source>
</evidence>
<dbReference type="PANTHER" id="PTHR40980:SF3">
    <property type="entry name" value="TONB-DEPENDENT RECEPTOR-LIKE BETA-BARREL DOMAIN-CONTAINING PROTEIN"/>
    <property type="match status" value="1"/>
</dbReference>
<dbReference type="STRING" id="1285928.SAMN04487894_101604"/>
<protein>
    <submittedName>
        <fullName evidence="6">Outer membrane receptor proteins, mostly Fe transport</fullName>
    </submittedName>
</protein>
<reference evidence="7" key="1">
    <citation type="submission" date="2016-10" db="EMBL/GenBank/DDBJ databases">
        <authorList>
            <person name="Varghese N."/>
            <person name="Submissions S."/>
        </authorList>
    </citation>
    <scope>NUCLEOTIDE SEQUENCE [LARGE SCALE GENOMIC DNA]</scope>
    <source>
        <strain evidence="7">DSM 25811 / CCM 8410 / LMG 26954 / E90</strain>
    </source>
</reference>
<dbReference type="SUPFAM" id="SSF56935">
    <property type="entry name" value="Porins"/>
    <property type="match status" value="1"/>
</dbReference>
<keyword evidence="4" id="KW-0732">Signal</keyword>
<dbReference type="PANTHER" id="PTHR40980">
    <property type="entry name" value="PLUG DOMAIN-CONTAINING PROTEIN"/>
    <property type="match status" value="1"/>
</dbReference>
<proteinExistence type="predicted"/>
<dbReference type="Proteomes" id="UP000198757">
    <property type="component" value="Unassembled WGS sequence"/>
</dbReference>
<dbReference type="OrthoDB" id="905812at2"/>
<dbReference type="InterPro" id="IPR041700">
    <property type="entry name" value="OMP_b-brl_3"/>
</dbReference>
<organism evidence="6 7">
    <name type="scientific">Niabella drilacis (strain DSM 25811 / CCM 8410 / CCUG 62505 / LMG 26954 / E90)</name>
    <dbReference type="NCBI Taxonomy" id="1285928"/>
    <lineage>
        <taxon>Bacteria</taxon>
        <taxon>Pseudomonadati</taxon>
        <taxon>Bacteroidota</taxon>
        <taxon>Chitinophagia</taxon>
        <taxon>Chitinophagales</taxon>
        <taxon>Chitinophagaceae</taxon>
        <taxon>Niabella</taxon>
    </lineage>
</organism>
<evidence type="ECO:0000256" key="2">
    <source>
        <dbReference type="ARBA" id="ARBA00023136"/>
    </source>
</evidence>
<dbReference type="Pfam" id="PF14905">
    <property type="entry name" value="OMP_b-brl_3"/>
    <property type="match status" value="1"/>
</dbReference>
<sequence>MRKIIVLLSVVLLNTVCFAQLTIRGTIHDEAAQPVAGATIEFYSSGQAAKSFGADASGNFKIDALRGGEKYLLQISAVSYEDKILSLQLQNDTLLQIVLVQKSTVLKDVVVTGKARLIEVKPDKTVVNLAENPAVVGNSIAETLGKIPGLQMNGDRVSIPGKGEVQLMQDGRLLQLSQKDLLNYLRSIPAGNVSKVEIITNPSAAYDASGNAGLINIVTKRNKQQGYSGSIQAGFKQWQQYPGMDMTGNVNYNSGKWNLYANANIYRTRHKYGFRWEEYYPDRSWIMSDTGDYKWQNIIVNAGADYQLSKRSVLGFNAGFSRYFEGGADYVRNHFYNGRGQADSVLTTYATYVPLAKTQSYNLYYKTRLDTTGKTLSLDGSFLTFYRTDESDVTAKTFTPEGGLIAPSTARFYNNTLQNINIYALKADMEFPTSVAKLQWGGKVNFIETYNNMRYYRLAGSDKNYDGQLSNEYKYTENTQALYLNGSREAGNWSFLAGLRGEITQTNGYSYTRQQGNKNNYVKLFPNALISLKKDDDNSFALSYNKRVRRPTFWNLNPYISILTAYSYYEGNPFLQPEYNSNFQLQHNYKNKFTSAFFVALTNNGFDDITIAHVDTNFVMRTPKNFVNSTRFGVSETYNFSAIPWWESNNLLNIYYTNGQSKLDYVEGRKGWGAYVSSNNNFYLNSGKTLSAALNFWYQFREVTLVNQSDAYYNVDLGLNAQLLKDKLSLNANLQDVFASSGASYTTVVNGIRQKYAVLQLNRIFSVTLIFKFGKKDVPATERTNSNQEERERM</sequence>
<evidence type="ECO:0000256" key="1">
    <source>
        <dbReference type="ARBA" id="ARBA00004442"/>
    </source>
</evidence>
<dbReference type="SUPFAM" id="SSF49464">
    <property type="entry name" value="Carboxypeptidase regulatory domain-like"/>
    <property type="match status" value="1"/>
</dbReference>
<accession>A0A1G6JR00</accession>
<dbReference type="AlphaFoldDB" id="A0A1G6JR00"/>
<keyword evidence="2" id="KW-0472">Membrane</keyword>
<evidence type="ECO:0000256" key="4">
    <source>
        <dbReference type="SAM" id="SignalP"/>
    </source>
</evidence>
<keyword evidence="7" id="KW-1185">Reference proteome</keyword>
<feature type="chain" id="PRO_5011643265" evidence="4">
    <location>
        <begin position="20"/>
        <end position="794"/>
    </location>
</feature>
<feature type="signal peptide" evidence="4">
    <location>
        <begin position="1"/>
        <end position="19"/>
    </location>
</feature>
<dbReference type="Gene3D" id="2.40.170.20">
    <property type="entry name" value="TonB-dependent receptor, beta-barrel domain"/>
    <property type="match status" value="1"/>
</dbReference>
<dbReference type="Pfam" id="PF13620">
    <property type="entry name" value="CarboxypepD_reg"/>
    <property type="match status" value="1"/>
</dbReference>
<dbReference type="GO" id="GO:0009279">
    <property type="term" value="C:cell outer membrane"/>
    <property type="evidence" value="ECO:0007669"/>
    <property type="project" value="UniProtKB-SubCell"/>
</dbReference>
<keyword evidence="6" id="KW-0675">Receptor</keyword>
<dbReference type="InterPro" id="IPR036942">
    <property type="entry name" value="Beta-barrel_TonB_sf"/>
</dbReference>